<comment type="caution">
    <text evidence="1">The sequence shown here is derived from an EMBL/GenBank/DDBJ whole genome shotgun (WGS) entry which is preliminary data.</text>
</comment>
<name>A0A1R3I9R8_COCAP</name>
<accession>A0A1R3I9R8</accession>
<keyword evidence="2" id="KW-1185">Reference proteome</keyword>
<gene>
    <name evidence="1" type="ORF">CCACVL1_13753</name>
</gene>
<dbReference type="Proteomes" id="UP000188268">
    <property type="component" value="Unassembled WGS sequence"/>
</dbReference>
<sequence length="39" mass="4660">MALQFCVQNFDFSFPIWRHSLQKGTFDIKSRTKSRLNPD</sequence>
<evidence type="ECO:0000313" key="2">
    <source>
        <dbReference type="Proteomes" id="UP000188268"/>
    </source>
</evidence>
<dbReference type="Gramene" id="OMO79325">
    <property type="protein sequence ID" value="OMO79325"/>
    <property type="gene ID" value="CCACVL1_13753"/>
</dbReference>
<evidence type="ECO:0000313" key="1">
    <source>
        <dbReference type="EMBL" id="OMO79325.1"/>
    </source>
</evidence>
<reference evidence="1 2" key="1">
    <citation type="submission" date="2013-09" db="EMBL/GenBank/DDBJ databases">
        <title>Corchorus capsularis genome sequencing.</title>
        <authorList>
            <person name="Alam M."/>
            <person name="Haque M.S."/>
            <person name="Islam M.S."/>
            <person name="Emdad E.M."/>
            <person name="Islam M.M."/>
            <person name="Ahmed B."/>
            <person name="Halim A."/>
            <person name="Hossen Q.M.M."/>
            <person name="Hossain M.Z."/>
            <person name="Ahmed R."/>
            <person name="Khan M.M."/>
            <person name="Islam R."/>
            <person name="Rashid M.M."/>
            <person name="Khan S.A."/>
            <person name="Rahman M.S."/>
            <person name="Alam M."/>
        </authorList>
    </citation>
    <scope>NUCLEOTIDE SEQUENCE [LARGE SCALE GENOMIC DNA]</scope>
    <source>
        <strain evidence="2">cv. CVL-1</strain>
        <tissue evidence="1">Whole seedling</tissue>
    </source>
</reference>
<organism evidence="1 2">
    <name type="scientific">Corchorus capsularis</name>
    <name type="common">Jute</name>
    <dbReference type="NCBI Taxonomy" id="210143"/>
    <lineage>
        <taxon>Eukaryota</taxon>
        <taxon>Viridiplantae</taxon>
        <taxon>Streptophyta</taxon>
        <taxon>Embryophyta</taxon>
        <taxon>Tracheophyta</taxon>
        <taxon>Spermatophyta</taxon>
        <taxon>Magnoliopsida</taxon>
        <taxon>eudicotyledons</taxon>
        <taxon>Gunneridae</taxon>
        <taxon>Pentapetalae</taxon>
        <taxon>rosids</taxon>
        <taxon>malvids</taxon>
        <taxon>Malvales</taxon>
        <taxon>Malvaceae</taxon>
        <taxon>Grewioideae</taxon>
        <taxon>Apeibeae</taxon>
        <taxon>Corchorus</taxon>
    </lineage>
</organism>
<dbReference type="EMBL" id="AWWV01010423">
    <property type="protein sequence ID" value="OMO79325.1"/>
    <property type="molecule type" value="Genomic_DNA"/>
</dbReference>
<proteinExistence type="predicted"/>
<dbReference type="AlphaFoldDB" id="A0A1R3I9R8"/>
<protein>
    <submittedName>
        <fullName evidence="1">Uncharacterized protein</fullName>
    </submittedName>
</protein>